<dbReference type="InterPro" id="IPR003439">
    <property type="entry name" value="ABC_transporter-like_ATP-bd"/>
</dbReference>
<name>A0A7D5IW34_9MICO</name>
<dbReference type="InterPro" id="IPR003593">
    <property type="entry name" value="AAA+_ATPase"/>
</dbReference>
<keyword evidence="2" id="KW-0813">Transport</keyword>
<dbReference type="Gene3D" id="3.40.50.300">
    <property type="entry name" value="P-loop containing nucleotide triphosphate hydrolases"/>
    <property type="match status" value="1"/>
</dbReference>
<evidence type="ECO:0000256" key="3">
    <source>
        <dbReference type="ARBA" id="ARBA00022741"/>
    </source>
</evidence>
<dbReference type="GO" id="GO:0005524">
    <property type="term" value="F:ATP binding"/>
    <property type="evidence" value="ECO:0007669"/>
    <property type="project" value="UniProtKB-KW"/>
</dbReference>
<sequence length="256" mass="27869">MSVSSRAVVELDDVSVRFTSGFGPARRSVQAMSGVSFDIAPGETLGLVGESGSGKSTTGAVVLGLQRPDRGVVRFEGAPLARSLRSRAGRIQAVLQHPRWAIDPRSSVLDAVLEPLLVHERRSRALEMRARDMLEAVGLPGSFEQRRPHQLSGGQLQRVSVARALVTHPAFVVFDEAVSALDVSVQAQILNLIHDLQHEHAFAALFISHDLAAVRYISHRVAVMRKGEIVELAPTAVFYDSPAHPYSRQLFQELSS</sequence>
<dbReference type="RefSeq" id="WP_178011699.1">
    <property type="nucleotide sequence ID" value="NZ_CP058316.1"/>
</dbReference>
<dbReference type="CDD" id="cd03257">
    <property type="entry name" value="ABC_NikE_OppD_transporters"/>
    <property type="match status" value="1"/>
</dbReference>
<dbReference type="InterPro" id="IPR017871">
    <property type="entry name" value="ABC_transporter-like_CS"/>
</dbReference>
<dbReference type="PROSITE" id="PS00211">
    <property type="entry name" value="ABC_TRANSPORTER_1"/>
    <property type="match status" value="1"/>
</dbReference>
<proteinExistence type="inferred from homology"/>
<keyword evidence="3" id="KW-0547">Nucleotide-binding</keyword>
<dbReference type="PROSITE" id="PS50893">
    <property type="entry name" value="ABC_TRANSPORTER_2"/>
    <property type="match status" value="1"/>
</dbReference>
<keyword evidence="4 6" id="KW-0067">ATP-binding</keyword>
<evidence type="ECO:0000256" key="4">
    <source>
        <dbReference type="ARBA" id="ARBA00022840"/>
    </source>
</evidence>
<feature type="domain" description="ABC transporter" evidence="5">
    <location>
        <begin position="9"/>
        <end position="251"/>
    </location>
</feature>
<dbReference type="Pfam" id="PF00005">
    <property type="entry name" value="ABC_tran"/>
    <property type="match status" value="1"/>
</dbReference>
<organism evidence="6 7">
    <name type="scientific">Microbacterium oleivorans</name>
    <dbReference type="NCBI Taxonomy" id="273677"/>
    <lineage>
        <taxon>Bacteria</taxon>
        <taxon>Bacillati</taxon>
        <taxon>Actinomycetota</taxon>
        <taxon>Actinomycetes</taxon>
        <taxon>Micrococcales</taxon>
        <taxon>Microbacteriaceae</taxon>
        <taxon>Microbacterium</taxon>
    </lineage>
</organism>
<dbReference type="PANTHER" id="PTHR43776">
    <property type="entry name" value="TRANSPORT ATP-BINDING PROTEIN"/>
    <property type="match status" value="1"/>
</dbReference>
<dbReference type="GO" id="GO:0016887">
    <property type="term" value="F:ATP hydrolysis activity"/>
    <property type="evidence" value="ECO:0007669"/>
    <property type="project" value="InterPro"/>
</dbReference>
<accession>A0A7D5IW34</accession>
<evidence type="ECO:0000256" key="1">
    <source>
        <dbReference type="ARBA" id="ARBA00005417"/>
    </source>
</evidence>
<dbReference type="InterPro" id="IPR027417">
    <property type="entry name" value="P-loop_NTPase"/>
</dbReference>
<dbReference type="SMART" id="SM00382">
    <property type="entry name" value="AAA"/>
    <property type="match status" value="1"/>
</dbReference>
<dbReference type="SUPFAM" id="SSF52540">
    <property type="entry name" value="P-loop containing nucleoside triphosphate hydrolases"/>
    <property type="match status" value="1"/>
</dbReference>
<dbReference type="GO" id="GO:0055085">
    <property type="term" value="P:transmembrane transport"/>
    <property type="evidence" value="ECO:0007669"/>
    <property type="project" value="UniProtKB-ARBA"/>
</dbReference>
<gene>
    <name evidence="6" type="ORF">HW566_07470</name>
</gene>
<reference evidence="6 7" key="1">
    <citation type="submission" date="2020-06" db="EMBL/GenBank/DDBJ databases">
        <authorList>
            <person name="Jo H."/>
        </authorList>
    </citation>
    <scope>NUCLEOTIDE SEQUENCE [LARGE SCALE GENOMIC DNA]</scope>
    <source>
        <strain evidence="6 7">I46</strain>
    </source>
</reference>
<dbReference type="InterPro" id="IPR050319">
    <property type="entry name" value="ABC_transp_ATP-bind"/>
</dbReference>
<dbReference type="Proteomes" id="UP000509638">
    <property type="component" value="Chromosome"/>
</dbReference>
<evidence type="ECO:0000313" key="6">
    <source>
        <dbReference type="EMBL" id="QLD11622.1"/>
    </source>
</evidence>
<protein>
    <submittedName>
        <fullName evidence="6">ABC transporter ATP-binding protein</fullName>
    </submittedName>
</protein>
<evidence type="ECO:0000259" key="5">
    <source>
        <dbReference type="PROSITE" id="PS50893"/>
    </source>
</evidence>
<dbReference type="AlphaFoldDB" id="A0A7D5IW34"/>
<dbReference type="PANTHER" id="PTHR43776:SF7">
    <property type="entry name" value="D,D-DIPEPTIDE TRANSPORT ATP-BINDING PROTEIN DDPF-RELATED"/>
    <property type="match status" value="1"/>
</dbReference>
<evidence type="ECO:0000313" key="7">
    <source>
        <dbReference type="Proteomes" id="UP000509638"/>
    </source>
</evidence>
<evidence type="ECO:0000256" key="2">
    <source>
        <dbReference type="ARBA" id="ARBA00022448"/>
    </source>
</evidence>
<dbReference type="EMBL" id="CP058316">
    <property type="protein sequence ID" value="QLD11622.1"/>
    <property type="molecule type" value="Genomic_DNA"/>
</dbReference>
<comment type="similarity">
    <text evidence="1">Belongs to the ABC transporter superfamily.</text>
</comment>